<sequence>MSKHDESAQRRPSRSLSASRFIEARATYYVQYGPLAMAPLSSLTMPVLPPINDSESLSLPGMIYVLLTAVCHPAGRWSRRALAQVT</sequence>
<comment type="caution">
    <text evidence="1">The sequence shown here is derived from an EMBL/GenBank/DDBJ whole genome shotgun (WGS) entry which is preliminary data.</text>
</comment>
<proteinExistence type="predicted"/>
<dbReference type="RefSeq" id="WP_204682489.1">
    <property type="nucleotide sequence ID" value="NZ_BSNR01000002.1"/>
</dbReference>
<reference evidence="1" key="1">
    <citation type="submission" date="2020-10" db="EMBL/GenBank/DDBJ databases">
        <title>Phylogeny of dyella-like bacteria.</title>
        <authorList>
            <person name="Fu J."/>
        </authorList>
    </citation>
    <scope>NUCLEOTIDE SEQUENCE</scope>
    <source>
        <strain evidence="1">DHOC52</strain>
    </source>
</reference>
<evidence type="ECO:0000313" key="1">
    <source>
        <dbReference type="EMBL" id="MBM7126124.1"/>
    </source>
</evidence>
<accession>A0ABS2K5G3</accession>
<organism evidence="1 2">
    <name type="scientific">Dyella flava</name>
    <dbReference type="NCBI Taxonomy" id="1920170"/>
    <lineage>
        <taxon>Bacteria</taxon>
        <taxon>Pseudomonadati</taxon>
        <taxon>Pseudomonadota</taxon>
        <taxon>Gammaproteobacteria</taxon>
        <taxon>Lysobacterales</taxon>
        <taxon>Rhodanobacteraceae</taxon>
        <taxon>Dyella</taxon>
    </lineage>
</organism>
<evidence type="ECO:0000313" key="2">
    <source>
        <dbReference type="Proteomes" id="UP001430149"/>
    </source>
</evidence>
<name>A0ABS2K5G3_9GAMM</name>
<dbReference type="EMBL" id="JADIKE010000036">
    <property type="protein sequence ID" value="MBM7126124.1"/>
    <property type="molecule type" value="Genomic_DNA"/>
</dbReference>
<gene>
    <name evidence="1" type="ORF">ISP19_12165</name>
</gene>
<dbReference type="Proteomes" id="UP001430149">
    <property type="component" value="Unassembled WGS sequence"/>
</dbReference>
<keyword evidence="2" id="KW-1185">Reference proteome</keyword>
<protein>
    <submittedName>
        <fullName evidence="1">Uncharacterized protein</fullName>
    </submittedName>
</protein>